<sequence length="892" mass="98882">MSGRCGSWEQRSDRQWDPANLATWIEFFRKHRERKLAMYYGNGPPPTDNNTVGRRVRNMGKRKRRDVPSRTKSKALDRFIDREGGVLSKELAAQLSPSIVSIASFDGTKLHSQCTGIVVENDELGASYVTSRDLVTTRGSGLNRMLKIQVRLPNGNVVNASMQYYSVAYNMFFVTTEFFPHLRAARLPQMQVESSTKLLAASLFMPDKIWVTAGELTNSPTGENSHEIMWSTCDITEAGSGGPLVDFDGNIVGMNLRMTERKTSFVPAKRIVECMHELGLWTYLENTPAPSNFSSEGTSSLDTIVGSSSQKGSSDGVWCDLNEILALKLSPSIISVASFNGEALHSICTGMVIDRELSSASFLTTGSLFGSLDQNLWSNLRIKVRLPNDEVVHGWLHHYLPPYSLAVIATHSLPPSLVLHVPPSLDLHVACLGNDMHVESSAELLAVRRCFYSGKLASTRGSLINGTRTCEIHKEERKLSTCKIIVAASGGPLVDCDGNIVGMNYYDEGINSFIPSNQIREFLGPDYVYRAASQDPCRRNAIQQSSRPHSDSPKGGLSDDVLRRMLPPWRCEGFKNKVNAILHASGYPLPSFSDDGMYLKWDFEEEFGRDIWSEPTRRVASNMSRSVVALASFSLENPEGSREHREEKKMARQFACTGVFIECNETTARILTSASLLRSRDGKNIHSEWKIEVCLPSKRRVDGTLEHCNLKYNVAVISIKGVRSYRAAKLDEISQTEVGAQVVALGRGFESGKLMATEGAVAGKHPTSYCKKLQVSTCKITKAGIGGPLVDFGGNFVGMNFYDMDQTPYLSRDRILKLVRHFSAERTVETLDVPVAVEVPVAPIAAEAQDVPVAAETPKNSKFPSWPVPDLEWFYPSRYPKSKPRYAKFVLD</sequence>
<name>A0ACD5VIR3_AVESA</name>
<keyword evidence="2" id="KW-1185">Reference proteome</keyword>
<organism evidence="1 2">
    <name type="scientific">Avena sativa</name>
    <name type="common">Oat</name>
    <dbReference type="NCBI Taxonomy" id="4498"/>
    <lineage>
        <taxon>Eukaryota</taxon>
        <taxon>Viridiplantae</taxon>
        <taxon>Streptophyta</taxon>
        <taxon>Embryophyta</taxon>
        <taxon>Tracheophyta</taxon>
        <taxon>Spermatophyta</taxon>
        <taxon>Magnoliopsida</taxon>
        <taxon>Liliopsida</taxon>
        <taxon>Poales</taxon>
        <taxon>Poaceae</taxon>
        <taxon>BOP clade</taxon>
        <taxon>Pooideae</taxon>
        <taxon>Poodae</taxon>
        <taxon>Poeae</taxon>
        <taxon>Poeae Chloroplast Group 1 (Aveneae type)</taxon>
        <taxon>Aveninae</taxon>
        <taxon>Avena</taxon>
    </lineage>
</organism>
<reference evidence="1" key="1">
    <citation type="submission" date="2021-05" db="EMBL/GenBank/DDBJ databases">
        <authorList>
            <person name="Scholz U."/>
            <person name="Mascher M."/>
            <person name="Fiebig A."/>
        </authorList>
    </citation>
    <scope>NUCLEOTIDE SEQUENCE [LARGE SCALE GENOMIC DNA]</scope>
</reference>
<accession>A0ACD5VIR3</accession>
<evidence type="ECO:0000313" key="1">
    <source>
        <dbReference type="EnsemblPlants" id="AVESA.00010b.r2.3AG0445110.1.CDS"/>
    </source>
</evidence>
<dbReference type="EnsemblPlants" id="AVESA.00010b.r2.3AG0445110.1">
    <property type="protein sequence ID" value="AVESA.00010b.r2.3AG0445110.1.CDS"/>
    <property type="gene ID" value="AVESA.00010b.r2.3AG0445110"/>
</dbReference>
<reference evidence="1" key="2">
    <citation type="submission" date="2025-09" db="UniProtKB">
        <authorList>
            <consortium name="EnsemblPlants"/>
        </authorList>
    </citation>
    <scope>IDENTIFICATION</scope>
</reference>
<dbReference type="Proteomes" id="UP001732700">
    <property type="component" value="Chromosome 3A"/>
</dbReference>
<protein>
    <submittedName>
        <fullName evidence="1">Uncharacterized protein</fullName>
    </submittedName>
</protein>
<evidence type="ECO:0000313" key="2">
    <source>
        <dbReference type="Proteomes" id="UP001732700"/>
    </source>
</evidence>
<proteinExistence type="predicted"/>